<name>A0A1Z4JDU2_LEPBY</name>
<gene>
    <name evidence="8" type="ORF">NIES2135_17300</name>
</gene>
<dbReference type="PANTHER" id="PTHR30386">
    <property type="entry name" value="MEMBRANE FUSION SUBUNIT OF EMRAB-TOLC MULTIDRUG EFFLUX PUMP"/>
    <property type="match status" value="1"/>
</dbReference>
<keyword evidence="4" id="KW-1133">Transmembrane helix</keyword>
<evidence type="ECO:0000256" key="6">
    <source>
        <dbReference type="SAM" id="Coils"/>
    </source>
</evidence>
<dbReference type="AlphaFoldDB" id="A0A1Z4JDU2"/>
<evidence type="ECO:0000256" key="5">
    <source>
        <dbReference type="ARBA" id="ARBA00023136"/>
    </source>
</evidence>
<feature type="domain" description="AprE-like beta-barrel" evidence="7">
    <location>
        <begin position="373"/>
        <end position="467"/>
    </location>
</feature>
<dbReference type="SUPFAM" id="SSF51230">
    <property type="entry name" value="Single hybrid motif"/>
    <property type="match status" value="1"/>
</dbReference>
<dbReference type="Pfam" id="PF26002">
    <property type="entry name" value="Beta-barrel_AprE"/>
    <property type="match status" value="1"/>
</dbReference>
<evidence type="ECO:0000259" key="7">
    <source>
        <dbReference type="Pfam" id="PF26002"/>
    </source>
</evidence>
<dbReference type="PANTHER" id="PTHR30386:SF26">
    <property type="entry name" value="TRANSPORT PROTEIN COMB"/>
    <property type="match status" value="1"/>
</dbReference>
<comment type="similarity">
    <text evidence="2">Belongs to the membrane fusion protein (MFP) (TC 8.A.1) family.</text>
</comment>
<dbReference type="EMBL" id="AP018203">
    <property type="protein sequence ID" value="BAY54911.1"/>
    <property type="molecule type" value="Genomic_DNA"/>
</dbReference>
<feature type="coiled-coil region" evidence="6">
    <location>
        <begin position="175"/>
        <end position="296"/>
    </location>
</feature>
<dbReference type="PRINTS" id="PR01490">
    <property type="entry name" value="RTXTOXIND"/>
</dbReference>
<keyword evidence="9" id="KW-1185">Reference proteome</keyword>
<evidence type="ECO:0000256" key="3">
    <source>
        <dbReference type="ARBA" id="ARBA00022692"/>
    </source>
</evidence>
<sequence>MRVSLASSPAQSKQLRHQLAHPEDSLSYELGKAVQELPPVYTRFMAGSISVLVLGTIGWAHFSEVEEVANAQGKLIPSTEVRPFRAPSVGTITKINVKPGQIVQKGQTLMEIDPGATETNVASLQNDARKIQEDIRRLEAESQGKASTGNELQDQLIASRQREFSDKQNAAIAEANRQSAAISEAQNRLERFQENLVNARATLTNATASKADARANLEIAQERRQRLRSLENTGAVPHLEILNAAAQVTQASQQLTSAVNQINEAQGQIVSLEKEIDAQRDRIRQAQQAFESAKSTAMGLAPQRQSEVLTQLKQRREELTRKQGEIAVATQQRKDREALTAPFTGVVYNQKATLGPIQQGEELLSIVPEDKDLILEVKILNRDIGFIRPGMKAKVKLATFPYQEFGIIEGELVSVSPDAVVEKDANGQDLGPVFPAKVRIDRKAIQVRGKDVELSPGMAGTADIVTRKKSILSFLTEPVTKRFNEAFSVR</sequence>
<dbReference type="Gene3D" id="1.10.287.470">
    <property type="entry name" value="Helix hairpin bin"/>
    <property type="match status" value="1"/>
</dbReference>
<dbReference type="InterPro" id="IPR050739">
    <property type="entry name" value="MFP"/>
</dbReference>
<keyword evidence="6" id="KW-0175">Coiled coil</keyword>
<organism evidence="8 9">
    <name type="scientific">Leptolyngbya boryana NIES-2135</name>
    <dbReference type="NCBI Taxonomy" id="1973484"/>
    <lineage>
        <taxon>Bacteria</taxon>
        <taxon>Bacillati</taxon>
        <taxon>Cyanobacteriota</taxon>
        <taxon>Cyanophyceae</taxon>
        <taxon>Leptolyngbyales</taxon>
        <taxon>Leptolyngbyaceae</taxon>
        <taxon>Leptolyngbya group</taxon>
        <taxon>Leptolyngbya</taxon>
    </lineage>
</organism>
<keyword evidence="5" id="KW-0472">Membrane</keyword>
<dbReference type="Gene3D" id="2.40.30.170">
    <property type="match status" value="1"/>
</dbReference>
<protein>
    <submittedName>
        <fullName evidence="8">Secretion protein HlyD</fullName>
    </submittedName>
</protein>
<evidence type="ECO:0000256" key="2">
    <source>
        <dbReference type="ARBA" id="ARBA00009477"/>
    </source>
</evidence>
<proteinExistence type="inferred from homology"/>
<evidence type="ECO:0000313" key="8">
    <source>
        <dbReference type="EMBL" id="BAY54911.1"/>
    </source>
</evidence>
<accession>A0A1Z4JDU2</accession>
<dbReference type="InterPro" id="IPR011053">
    <property type="entry name" value="Single_hybrid_motif"/>
</dbReference>
<dbReference type="GO" id="GO:0016020">
    <property type="term" value="C:membrane"/>
    <property type="evidence" value="ECO:0007669"/>
    <property type="project" value="UniProtKB-SubCell"/>
</dbReference>
<dbReference type="InterPro" id="IPR058982">
    <property type="entry name" value="Beta-barrel_AprE"/>
</dbReference>
<dbReference type="Gene3D" id="2.40.50.100">
    <property type="match status" value="1"/>
</dbReference>
<keyword evidence="3" id="KW-0812">Transmembrane</keyword>
<evidence type="ECO:0000256" key="1">
    <source>
        <dbReference type="ARBA" id="ARBA00004167"/>
    </source>
</evidence>
<dbReference type="Proteomes" id="UP000217895">
    <property type="component" value="Chromosome"/>
</dbReference>
<evidence type="ECO:0000256" key="4">
    <source>
        <dbReference type="ARBA" id="ARBA00022989"/>
    </source>
</evidence>
<evidence type="ECO:0000313" key="9">
    <source>
        <dbReference type="Proteomes" id="UP000217895"/>
    </source>
</evidence>
<comment type="subcellular location">
    <subcellularLocation>
        <location evidence="1">Membrane</location>
        <topology evidence="1">Single-pass membrane protein</topology>
    </subcellularLocation>
</comment>
<reference evidence="8 9" key="1">
    <citation type="submission" date="2017-06" db="EMBL/GenBank/DDBJ databases">
        <title>Genome sequencing of cyanobaciteial culture collection at National Institute for Environmental Studies (NIES).</title>
        <authorList>
            <person name="Hirose Y."/>
            <person name="Shimura Y."/>
            <person name="Fujisawa T."/>
            <person name="Nakamura Y."/>
            <person name="Kawachi M."/>
        </authorList>
    </citation>
    <scope>NUCLEOTIDE SEQUENCE [LARGE SCALE GENOMIC DNA]</scope>
    <source>
        <strain evidence="8 9">NIES-2135</strain>
    </source>
</reference>